<dbReference type="EMBL" id="PEBD01000011">
    <property type="protein sequence ID" value="PHV64878.1"/>
    <property type="molecule type" value="Genomic_DNA"/>
</dbReference>
<evidence type="ECO:0000256" key="7">
    <source>
        <dbReference type="SAM" id="MobiDB-lite"/>
    </source>
</evidence>
<accession>A0A2G3PGE4</accession>
<dbReference type="PIRSF" id="PIRSF000337">
    <property type="entry name" value="NTA_MOA"/>
    <property type="match status" value="1"/>
</dbReference>
<dbReference type="GO" id="GO:0016705">
    <property type="term" value="F:oxidoreductase activity, acting on paired donors, with incorporation or reduction of molecular oxygen"/>
    <property type="evidence" value="ECO:0007669"/>
    <property type="project" value="InterPro"/>
</dbReference>
<evidence type="ECO:0000256" key="4">
    <source>
        <dbReference type="ARBA" id="ARBA00023033"/>
    </source>
</evidence>
<evidence type="ECO:0000256" key="5">
    <source>
        <dbReference type="ARBA" id="ARBA00033748"/>
    </source>
</evidence>
<dbReference type="GO" id="GO:0004497">
    <property type="term" value="F:monooxygenase activity"/>
    <property type="evidence" value="ECO:0007669"/>
    <property type="project" value="UniProtKB-KW"/>
</dbReference>
<evidence type="ECO:0000313" key="10">
    <source>
        <dbReference type="Proteomes" id="UP000225108"/>
    </source>
</evidence>
<dbReference type="InterPro" id="IPR016215">
    <property type="entry name" value="NTA_MOA"/>
</dbReference>
<evidence type="ECO:0000259" key="8">
    <source>
        <dbReference type="Pfam" id="PF00296"/>
    </source>
</evidence>
<comment type="caution">
    <text evidence="9">The sequence shown here is derived from an EMBL/GenBank/DDBJ whole genome shotgun (WGS) entry which is preliminary data.</text>
</comment>
<keyword evidence="1 6" id="KW-0285">Flavoprotein</keyword>
<evidence type="ECO:0000256" key="3">
    <source>
        <dbReference type="ARBA" id="ARBA00023002"/>
    </source>
</evidence>
<comment type="similarity">
    <text evidence="5">Belongs to the NtaA/SnaA/DszA monooxygenase family.</text>
</comment>
<dbReference type="InterPro" id="IPR036661">
    <property type="entry name" value="Luciferase-like_sf"/>
</dbReference>
<sequence>MSPVHLGVALDGVGWHPAAWREDTENARRLTDPEYWVELAQTAERGLLDFITIDDTLALQSETYGPPIPRTDRVRGRLDSVLIASRVAPRTKHIGLIPTVVVTHTEPFHVAKAIATLDFVSSGRAGVRLKVGVTGTEAQLFGRRDIPELTLSELKAATDTSFVTKAFDEAVDYGEVLHRLWDSWEDDAEIRDQSTGRFVDRKKLHYIDFEGEHFSVKGPLTVPRPPQGQPIVGILAHATDVYRLGVAVGDLIWFTPRSNADVAAVRAEIAALTEASHRSTSPAKLFGDLVVVLDSDRERALDRLHRLDDLSGEPSASDADIFTGTPSELADLIDAWTTAGLDGIRLRPAGNAVDLPLISDALVPELQRRGLRPDGYSANTLRGHLGLERPRSRYATSSEVS</sequence>
<dbReference type="PANTHER" id="PTHR30011:SF16">
    <property type="entry name" value="C2H2 FINGER DOMAIN TRANSCRIPTION FACTOR (EUROFUNG)-RELATED"/>
    <property type="match status" value="1"/>
</dbReference>
<dbReference type="InterPro" id="IPR051260">
    <property type="entry name" value="Diverse_substr_monoxygenases"/>
</dbReference>
<evidence type="ECO:0000313" key="9">
    <source>
        <dbReference type="EMBL" id="PHV64878.1"/>
    </source>
</evidence>
<proteinExistence type="inferred from homology"/>
<keyword evidence="2 6" id="KW-0288">FMN</keyword>
<dbReference type="InterPro" id="IPR011251">
    <property type="entry name" value="Luciferase-like_dom"/>
</dbReference>
<evidence type="ECO:0000256" key="2">
    <source>
        <dbReference type="ARBA" id="ARBA00022643"/>
    </source>
</evidence>
<keyword evidence="3" id="KW-0560">Oxidoreductase</keyword>
<dbReference type="AlphaFoldDB" id="A0A2G3PGE4"/>
<feature type="region of interest" description="Disordered" evidence="7">
    <location>
        <begin position="373"/>
        <end position="401"/>
    </location>
</feature>
<feature type="domain" description="Luciferase-like" evidence="8">
    <location>
        <begin position="27"/>
        <end position="306"/>
    </location>
</feature>
<dbReference type="PANTHER" id="PTHR30011">
    <property type="entry name" value="ALKANESULFONATE MONOOXYGENASE-RELATED"/>
    <property type="match status" value="1"/>
</dbReference>
<dbReference type="RefSeq" id="WP_099384723.1">
    <property type="nucleotide sequence ID" value="NZ_PEBD01000011.1"/>
</dbReference>
<feature type="binding site" evidence="6">
    <location>
        <position position="99"/>
    </location>
    <ligand>
        <name>FMN</name>
        <dbReference type="ChEBI" id="CHEBI:58210"/>
    </ligand>
</feature>
<dbReference type="Pfam" id="PF00296">
    <property type="entry name" value="Bac_luciferase"/>
    <property type="match status" value="1"/>
</dbReference>
<keyword evidence="4 9" id="KW-0503">Monooxygenase</keyword>
<reference evidence="9 10" key="1">
    <citation type="submission" date="2017-10" db="EMBL/GenBank/DDBJ databases">
        <title>The draft genome sequence of Williamsia sp. BULT 1.1 isolated from the semi-arid grassland soils from South Africa.</title>
        <authorList>
            <person name="Kabwe M.H."/>
            <person name="Govender N."/>
            <person name="Mutseka Lunga P."/>
            <person name="Vikram S."/>
            <person name="Makhalanyane T.P."/>
        </authorList>
    </citation>
    <scope>NUCLEOTIDE SEQUENCE [LARGE SCALE GENOMIC DNA]</scope>
    <source>
        <strain evidence="9 10">BULT 1.1</strain>
    </source>
</reference>
<name>A0A2G3PGE4_WILMA</name>
<gene>
    <name evidence="9" type="ORF">CSW57_21660</name>
</gene>
<evidence type="ECO:0000256" key="1">
    <source>
        <dbReference type="ARBA" id="ARBA00022630"/>
    </source>
</evidence>
<organism evidence="9 10">
    <name type="scientific">Williamsia marianensis</name>
    <dbReference type="NCBI Taxonomy" id="85044"/>
    <lineage>
        <taxon>Bacteria</taxon>
        <taxon>Bacillati</taxon>
        <taxon>Actinomycetota</taxon>
        <taxon>Actinomycetes</taxon>
        <taxon>Mycobacteriales</taxon>
        <taxon>Nocardiaceae</taxon>
        <taxon>Williamsia</taxon>
    </lineage>
</organism>
<protein>
    <submittedName>
        <fullName evidence="9">FMNH2-dependent monooxygenase</fullName>
    </submittedName>
</protein>
<dbReference type="SUPFAM" id="SSF51679">
    <property type="entry name" value="Bacterial luciferase-like"/>
    <property type="match status" value="1"/>
</dbReference>
<feature type="binding site" evidence="6">
    <location>
        <position position="55"/>
    </location>
    <ligand>
        <name>FMN</name>
        <dbReference type="ChEBI" id="CHEBI:58210"/>
    </ligand>
</feature>
<evidence type="ECO:0000256" key="6">
    <source>
        <dbReference type="PIRSR" id="PIRSR000337-1"/>
    </source>
</evidence>
<dbReference type="Gene3D" id="3.20.20.30">
    <property type="entry name" value="Luciferase-like domain"/>
    <property type="match status" value="1"/>
</dbReference>
<dbReference type="Proteomes" id="UP000225108">
    <property type="component" value="Unassembled WGS sequence"/>
</dbReference>